<dbReference type="InterPro" id="IPR025737">
    <property type="entry name" value="FApF"/>
</dbReference>
<evidence type="ECO:0000256" key="1">
    <source>
        <dbReference type="SAM" id="SignalP"/>
    </source>
</evidence>
<proteinExistence type="predicted"/>
<accession>A0ABT8VUX1</accession>
<gene>
    <name evidence="2" type="ORF">QVZ41_13040</name>
</gene>
<feature type="signal peptide" evidence="1">
    <location>
        <begin position="1"/>
        <end position="21"/>
    </location>
</feature>
<evidence type="ECO:0000313" key="3">
    <source>
        <dbReference type="Proteomes" id="UP001168642"/>
    </source>
</evidence>
<keyword evidence="1" id="KW-0732">Signal</keyword>
<sequence>MQNLNKIFFTILTIVSVNSYACDVCGCGSTNNNNFTNLLGGNYVGFTYNYMYFQYKQGSFSNVPMAKDDVNTISITAQYHITNRIQINANVPYKFNHRQKASGDIHTSGMGDIMVYGLMNVLNTDSNHVLKIGAGIKLPTGTFDLQNSSLNQTSAAQLGTGSLDVLLPIKYGYHYNNLSVVLSAMYFIKGTNSDEFKFGNQTQVNTSISYGISLKNKVVISPIAGIGYDHFLASERYDIKDHRTSGTMYNANIGVQLETKRIVVGLNTQLPIKQNLIDNEVVFKNGVGLYTYWKF</sequence>
<feature type="chain" id="PRO_5045408974" evidence="1">
    <location>
        <begin position="22"/>
        <end position="295"/>
    </location>
</feature>
<dbReference type="EMBL" id="JAUMIT010000007">
    <property type="protein sequence ID" value="MDO3695768.1"/>
    <property type="molecule type" value="Genomic_DNA"/>
</dbReference>
<keyword evidence="3" id="KW-1185">Reference proteome</keyword>
<dbReference type="Pfam" id="PF13557">
    <property type="entry name" value="Phenol_MetA_deg"/>
    <property type="match status" value="1"/>
</dbReference>
<organism evidence="2 3">
    <name type="scientific">Wenyingzhuangia gilva</name>
    <dbReference type="NCBI Taxonomy" id="3057677"/>
    <lineage>
        <taxon>Bacteria</taxon>
        <taxon>Pseudomonadati</taxon>
        <taxon>Bacteroidota</taxon>
        <taxon>Flavobacteriia</taxon>
        <taxon>Flavobacteriales</taxon>
        <taxon>Flavobacteriaceae</taxon>
        <taxon>Wenyingzhuangia</taxon>
    </lineage>
</organism>
<evidence type="ECO:0000313" key="2">
    <source>
        <dbReference type="EMBL" id="MDO3695768.1"/>
    </source>
</evidence>
<name>A0ABT8VUX1_9FLAO</name>
<reference evidence="2" key="1">
    <citation type="submission" date="2023-07" db="EMBL/GenBank/DDBJ databases">
        <title>Wenyingzhuangia sp. chi5 genome sequencing and assembly.</title>
        <authorList>
            <person name="Park S."/>
        </authorList>
    </citation>
    <scope>NUCLEOTIDE SEQUENCE</scope>
    <source>
        <strain evidence="2">Chi5</strain>
    </source>
</reference>
<dbReference type="RefSeq" id="WP_302885071.1">
    <property type="nucleotide sequence ID" value="NZ_JAUMIT010000007.1"/>
</dbReference>
<dbReference type="Proteomes" id="UP001168642">
    <property type="component" value="Unassembled WGS sequence"/>
</dbReference>
<protein>
    <submittedName>
        <fullName evidence="2">Transporter</fullName>
    </submittedName>
</protein>
<comment type="caution">
    <text evidence="2">The sequence shown here is derived from an EMBL/GenBank/DDBJ whole genome shotgun (WGS) entry which is preliminary data.</text>
</comment>